<dbReference type="EMBL" id="CP017717">
    <property type="protein sequence ID" value="AQZ69993.1"/>
    <property type="molecule type" value="Genomic_DNA"/>
</dbReference>
<organism evidence="1 2">
    <name type="scientific">[Actinomadura] parvosata subsp. kistnae</name>
    <dbReference type="NCBI Taxonomy" id="1909395"/>
    <lineage>
        <taxon>Bacteria</taxon>
        <taxon>Bacillati</taxon>
        <taxon>Actinomycetota</taxon>
        <taxon>Actinomycetes</taxon>
        <taxon>Streptosporangiales</taxon>
        <taxon>Streptosporangiaceae</taxon>
        <taxon>Nonomuraea</taxon>
    </lineage>
</organism>
<sequence>MVADGLQDVVFTLRDRQVFWISHYWYGLAAPYLSAHSRAITERAAHAVEPAPQPPLVARHELGQARLASGEDNEGVPYCFQDI</sequence>
<accession>A0A1V0AIH7</accession>
<evidence type="ECO:0000313" key="1">
    <source>
        <dbReference type="EMBL" id="AQZ69993.1"/>
    </source>
</evidence>
<name>A0A1V0AIH7_9ACTN</name>
<protein>
    <submittedName>
        <fullName evidence="1">Uncharacterized protein</fullName>
    </submittedName>
</protein>
<gene>
    <name evidence="1" type="ORF">BKM31_58690</name>
</gene>
<keyword evidence="2" id="KW-1185">Reference proteome</keyword>
<dbReference type="AlphaFoldDB" id="A0A1V0AIH7"/>
<dbReference type="Proteomes" id="UP000190797">
    <property type="component" value="Chromosome"/>
</dbReference>
<reference evidence="2" key="1">
    <citation type="journal article" date="2017" name="Med. Chem. Commun.">
        <title>Nonomuraea sp. ATCC 55076 harbours the largest actinomycete chromosome to date and the kistamicin biosynthetic gene cluster.</title>
        <authorList>
            <person name="Nazari B."/>
            <person name="Forneris C.C."/>
            <person name="Gibson M.I."/>
            <person name="Moon K."/>
            <person name="Schramma K.R."/>
            <person name="Seyedsayamdost M.R."/>
        </authorList>
    </citation>
    <scope>NUCLEOTIDE SEQUENCE [LARGE SCALE GENOMIC DNA]</scope>
    <source>
        <strain evidence="2">ATCC 55076</strain>
    </source>
</reference>
<evidence type="ECO:0000313" key="2">
    <source>
        <dbReference type="Proteomes" id="UP000190797"/>
    </source>
</evidence>
<dbReference type="KEGG" id="noa:BKM31_58690"/>
<proteinExistence type="predicted"/>